<evidence type="ECO:0000313" key="3">
    <source>
        <dbReference type="Proteomes" id="UP001177003"/>
    </source>
</evidence>
<gene>
    <name evidence="2" type="ORF">LSALG_LOCUS18481</name>
</gene>
<dbReference type="EMBL" id="OX465080">
    <property type="protein sequence ID" value="CAI9278629.1"/>
    <property type="molecule type" value="Genomic_DNA"/>
</dbReference>
<evidence type="ECO:0000313" key="2">
    <source>
        <dbReference type="EMBL" id="CAI9278629.1"/>
    </source>
</evidence>
<sequence>MDPKSFHQHGENVELSEAEDNAFYAELTRQILLIMDDDDETHARINRKGELPELQGRVVVTSGNYFSWWEGGRSMEVPGWMERLWASNAAGTGVFIPRVVAGGKSRRRRHNKPRNDGGRIHSYARQATHV</sequence>
<name>A0AA35YRD2_LACSI</name>
<feature type="region of interest" description="Disordered" evidence="1">
    <location>
        <begin position="103"/>
        <end position="130"/>
    </location>
</feature>
<dbReference type="PANTHER" id="PTHR34956:SF1">
    <property type="entry name" value="DUF4005 DOMAIN-CONTAINING PROTEIN"/>
    <property type="match status" value="1"/>
</dbReference>
<dbReference type="AlphaFoldDB" id="A0AA35YRD2"/>
<proteinExistence type="predicted"/>
<protein>
    <submittedName>
        <fullName evidence="2">Uncharacterized protein</fullName>
    </submittedName>
</protein>
<dbReference type="PANTHER" id="PTHR34956">
    <property type="entry name" value="OS05G0397300 PROTEIN"/>
    <property type="match status" value="1"/>
</dbReference>
<evidence type="ECO:0000256" key="1">
    <source>
        <dbReference type="SAM" id="MobiDB-lite"/>
    </source>
</evidence>
<organism evidence="2 3">
    <name type="scientific">Lactuca saligna</name>
    <name type="common">Willowleaf lettuce</name>
    <dbReference type="NCBI Taxonomy" id="75948"/>
    <lineage>
        <taxon>Eukaryota</taxon>
        <taxon>Viridiplantae</taxon>
        <taxon>Streptophyta</taxon>
        <taxon>Embryophyta</taxon>
        <taxon>Tracheophyta</taxon>
        <taxon>Spermatophyta</taxon>
        <taxon>Magnoliopsida</taxon>
        <taxon>eudicotyledons</taxon>
        <taxon>Gunneridae</taxon>
        <taxon>Pentapetalae</taxon>
        <taxon>asterids</taxon>
        <taxon>campanulids</taxon>
        <taxon>Asterales</taxon>
        <taxon>Asteraceae</taxon>
        <taxon>Cichorioideae</taxon>
        <taxon>Cichorieae</taxon>
        <taxon>Lactucinae</taxon>
        <taxon>Lactuca</taxon>
    </lineage>
</organism>
<keyword evidence="3" id="KW-1185">Reference proteome</keyword>
<reference evidence="2" key="1">
    <citation type="submission" date="2023-04" db="EMBL/GenBank/DDBJ databases">
        <authorList>
            <person name="Vijverberg K."/>
            <person name="Xiong W."/>
            <person name="Schranz E."/>
        </authorList>
    </citation>
    <scope>NUCLEOTIDE SEQUENCE</scope>
</reference>
<dbReference type="Proteomes" id="UP001177003">
    <property type="component" value="Chromosome 4"/>
</dbReference>
<accession>A0AA35YRD2</accession>